<feature type="domain" description="Solute-binding protein family 5" evidence="3">
    <location>
        <begin position="134"/>
        <end position="326"/>
    </location>
</feature>
<dbReference type="GO" id="GO:1904680">
    <property type="term" value="F:peptide transmembrane transporter activity"/>
    <property type="evidence" value="ECO:0007669"/>
    <property type="project" value="TreeGrafter"/>
</dbReference>
<keyword evidence="2" id="KW-0732">Signal</keyword>
<dbReference type="PANTHER" id="PTHR30290">
    <property type="entry name" value="PERIPLASMIC BINDING COMPONENT OF ABC TRANSPORTER"/>
    <property type="match status" value="1"/>
</dbReference>
<dbReference type="InterPro" id="IPR000914">
    <property type="entry name" value="SBP_5_dom"/>
</dbReference>
<name>A0A7W2E937_9CORY</name>
<gene>
    <name evidence="4" type="ORF">H0193_00985</name>
</gene>
<dbReference type="PANTHER" id="PTHR30290:SF65">
    <property type="entry name" value="MONOACYL PHOSPHATIDYLINOSITOL TETRAMANNOSIDE-BINDING PROTEIN LPQW-RELATED"/>
    <property type="match status" value="1"/>
</dbReference>
<dbReference type="Pfam" id="PF00496">
    <property type="entry name" value="SBP_bac_5"/>
    <property type="match status" value="1"/>
</dbReference>
<dbReference type="Proteomes" id="UP000523682">
    <property type="component" value="Unassembled WGS sequence"/>
</dbReference>
<evidence type="ECO:0000256" key="2">
    <source>
        <dbReference type="SAM" id="SignalP"/>
    </source>
</evidence>
<dbReference type="Gene3D" id="3.10.105.10">
    <property type="entry name" value="Dipeptide-binding Protein, Domain 3"/>
    <property type="match status" value="1"/>
</dbReference>
<dbReference type="PROSITE" id="PS51257">
    <property type="entry name" value="PROKAR_LIPOPROTEIN"/>
    <property type="match status" value="1"/>
</dbReference>
<evidence type="ECO:0000313" key="4">
    <source>
        <dbReference type="EMBL" id="MBA5243405.1"/>
    </source>
</evidence>
<reference evidence="4 5" key="1">
    <citation type="submission" date="2020-07" db="EMBL/GenBank/DDBJ databases">
        <title>Draft genome and description of Corynebacterium haemomassiliense strain Marseile-Q3615 sp. nov.</title>
        <authorList>
            <person name="Boxberger M."/>
            <person name="La Scola B."/>
        </authorList>
    </citation>
    <scope>NUCLEOTIDE SEQUENCE [LARGE SCALE GENOMIC DNA]</scope>
    <source>
        <strain evidence="4 5">Marseille-Q3615</strain>
    </source>
</reference>
<comment type="caution">
    <text evidence="4">The sequence shown here is derived from an EMBL/GenBank/DDBJ whole genome shotgun (WGS) entry which is preliminary data.</text>
</comment>
<dbReference type="AlphaFoldDB" id="A0A7W2E937"/>
<dbReference type="SUPFAM" id="SSF53850">
    <property type="entry name" value="Periplasmic binding protein-like II"/>
    <property type="match status" value="1"/>
</dbReference>
<keyword evidence="5" id="KW-1185">Reference proteome</keyword>
<accession>A0A7W2E937</accession>
<dbReference type="Gene3D" id="3.40.190.10">
    <property type="entry name" value="Periplasmic binding protein-like II"/>
    <property type="match status" value="1"/>
</dbReference>
<sequence length="564" mass="58509">MHPSRTRRPATRAAAAFSVLCLAASCAADPGPPPLVEPQDRPDAVSEHDADNGGSDHANGANNAEEQGTNQEPANGRPQAQLGVDPVRAGFNPHLVGDESAVVRGIADLVLPSAFQADGTKDPNLLVGASVLPTSPDAFTVRYVISPNAQWSDGTPITGSDFAYLWRGMTQTAGVVDPAAYRAVSNVRVSGPGGKVVDVDFAQPVGDWRVLFRHLLPSHLLAADAADFAYALRNTVPASAGRYLVRSVDRAHGTVTLNRNDRFWGPDPAPIDILTLAAARDTTQVADQLRSGQLAFVDMVPQDTSADVLGLIPDVDTRTFPGDRTLGVTLSATSGLSAQARAEVRSLIDVPLLAHIAARRSTNVDAAAPTDPGSLALLHALAADGKVLRVAADAADPAASSAARSLVDVLNNADVPARIVANELPAIAARGLPAGEVDIVVHWRNDGDFADAPANTLASRIACPAETGRAGNLAGFCSVAGDELARAILAGDIPPEIAAERVAAIEHREALWVPLLRETRLAATAGGVRAAGTQPGQWPGGLSSAGAWTLADTVGRRTKIQEVP</sequence>
<evidence type="ECO:0000256" key="1">
    <source>
        <dbReference type="SAM" id="MobiDB-lite"/>
    </source>
</evidence>
<proteinExistence type="predicted"/>
<dbReference type="RefSeq" id="WP_181888163.1">
    <property type="nucleotide sequence ID" value="NZ_JACDTZ010000001.1"/>
</dbReference>
<organism evidence="4 5">
    <name type="scientific">Corynebacterium haemomassiliense</name>
    <dbReference type="NCBI Taxonomy" id="2754726"/>
    <lineage>
        <taxon>Bacteria</taxon>
        <taxon>Bacillati</taxon>
        <taxon>Actinomycetota</taxon>
        <taxon>Actinomycetes</taxon>
        <taxon>Mycobacteriales</taxon>
        <taxon>Corynebacteriaceae</taxon>
        <taxon>Corynebacterium</taxon>
    </lineage>
</organism>
<dbReference type="Gene3D" id="3.90.76.10">
    <property type="entry name" value="Dipeptide-binding Protein, Domain 1"/>
    <property type="match status" value="1"/>
</dbReference>
<feature type="region of interest" description="Disordered" evidence="1">
    <location>
        <begin position="28"/>
        <end position="86"/>
    </location>
</feature>
<protein>
    <submittedName>
        <fullName evidence="4">ABC transporter family substrate-binding protein</fullName>
    </submittedName>
</protein>
<evidence type="ECO:0000313" key="5">
    <source>
        <dbReference type="Proteomes" id="UP000523682"/>
    </source>
</evidence>
<feature type="compositionally biased region" description="Basic and acidic residues" evidence="1">
    <location>
        <begin position="38"/>
        <end position="51"/>
    </location>
</feature>
<feature type="compositionally biased region" description="Polar residues" evidence="1">
    <location>
        <begin position="60"/>
        <end position="73"/>
    </location>
</feature>
<dbReference type="GO" id="GO:0015833">
    <property type="term" value="P:peptide transport"/>
    <property type="evidence" value="ECO:0007669"/>
    <property type="project" value="TreeGrafter"/>
</dbReference>
<dbReference type="EMBL" id="JACDTZ010000001">
    <property type="protein sequence ID" value="MBA5243405.1"/>
    <property type="molecule type" value="Genomic_DNA"/>
</dbReference>
<dbReference type="InterPro" id="IPR039424">
    <property type="entry name" value="SBP_5"/>
</dbReference>
<evidence type="ECO:0000259" key="3">
    <source>
        <dbReference type="Pfam" id="PF00496"/>
    </source>
</evidence>
<feature type="chain" id="PRO_5039181696" evidence="2">
    <location>
        <begin position="29"/>
        <end position="564"/>
    </location>
</feature>
<feature type="signal peptide" evidence="2">
    <location>
        <begin position="1"/>
        <end position="28"/>
    </location>
</feature>